<evidence type="ECO:0000259" key="6">
    <source>
        <dbReference type="Pfam" id="PF04542"/>
    </source>
</evidence>
<keyword evidence="4" id="KW-0238">DNA-binding</keyword>
<feature type="domain" description="RNA polymerase sigma factor 70 region 4 type 2" evidence="7">
    <location>
        <begin position="199"/>
        <end position="250"/>
    </location>
</feature>
<dbReference type="GO" id="GO:0016987">
    <property type="term" value="F:sigma factor activity"/>
    <property type="evidence" value="ECO:0007669"/>
    <property type="project" value="UniProtKB-KW"/>
</dbReference>
<dbReference type="Pfam" id="PF08281">
    <property type="entry name" value="Sigma70_r4_2"/>
    <property type="match status" value="1"/>
</dbReference>
<organism evidence="8">
    <name type="scientific">Nakamurella sp. A5-74</name>
    <dbReference type="NCBI Taxonomy" id="3158264"/>
    <lineage>
        <taxon>Bacteria</taxon>
        <taxon>Bacillati</taxon>
        <taxon>Actinomycetota</taxon>
        <taxon>Actinomycetes</taxon>
        <taxon>Nakamurellales</taxon>
        <taxon>Nakamurellaceae</taxon>
        <taxon>Nakamurella</taxon>
    </lineage>
</organism>
<dbReference type="SUPFAM" id="SSF88659">
    <property type="entry name" value="Sigma3 and sigma4 domains of RNA polymerase sigma factors"/>
    <property type="match status" value="1"/>
</dbReference>
<dbReference type="InterPro" id="IPR013324">
    <property type="entry name" value="RNA_pol_sigma_r3/r4-like"/>
</dbReference>
<reference evidence="8" key="1">
    <citation type="submission" date="2024-05" db="EMBL/GenBank/DDBJ databases">
        <authorList>
            <person name="Cai S.Y."/>
            <person name="Jin L.M."/>
            <person name="Li H.R."/>
        </authorList>
    </citation>
    <scope>NUCLEOTIDE SEQUENCE</scope>
    <source>
        <strain evidence="8">A5-74</strain>
    </source>
</reference>
<comment type="similarity">
    <text evidence="1">Belongs to the sigma-70 factor family. ECF subfamily.</text>
</comment>
<dbReference type="Gene3D" id="1.10.10.10">
    <property type="entry name" value="Winged helix-like DNA-binding domain superfamily/Winged helix DNA-binding domain"/>
    <property type="match status" value="1"/>
</dbReference>
<name>A0AAU8DSX2_9ACTN</name>
<keyword evidence="2" id="KW-0805">Transcription regulation</keyword>
<dbReference type="AlphaFoldDB" id="A0AAU8DSX2"/>
<accession>A0AAU8DSX2</accession>
<dbReference type="Gene3D" id="1.10.1740.10">
    <property type="match status" value="1"/>
</dbReference>
<evidence type="ECO:0000256" key="2">
    <source>
        <dbReference type="ARBA" id="ARBA00023015"/>
    </source>
</evidence>
<evidence type="ECO:0000256" key="5">
    <source>
        <dbReference type="ARBA" id="ARBA00023163"/>
    </source>
</evidence>
<dbReference type="PANTHER" id="PTHR43133">
    <property type="entry name" value="RNA POLYMERASE ECF-TYPE SIGMA FACTO"/>
    <property type="match status" value="1"/>
</dbReference>
<dbReference type="InterPro" id="IPR013325">
    <property type="entry name" value="RNA_pol_sigma_r2"/>
</dbReference>
<evidence type="ECO:0000259" key="7">
    <source>
        <dbReference type="Pfam" id="PF08281"/>
    </source>
</evidence>
<dbReference type="Pfam" id="PF04542">
    <property type="entry name" value="Sigma70_r2"/>
    <property type="match status" value="1"/>
</dbReference>
<dbReference type="InterPro" id="IPR007627">
    <property type="entry name" value="RNA_pol_sigma70_r2"/>
</dbReference>
<evidence type="ECO:0000313" key="8">
    <source>
        <dbReference type="EMBL" id="XCG65102.1"/>
    </source>
</evidence>
<sequence>MTVLAAPIDSSALLHRGSRRLVVKVPAPTPTASATPAVASVAVFPIARHAAPSRAAAPARTGTNVPLDRDLVTKLQAGDPGSWRFIVDRYQGLVCATARRIVSTTADVDEVAQRTWTALWRHADAVRDLDRLAGWLGVTARREALGILRRRREVLVGDVALFDSGAQAREQHGHQLWSEATTRSSQDSGALVEQQQQVRALRAAVQKLPERQRRLVTALLTDRMSYDELSTSLGIPRGSIGPMRARALVTLRSLLRDWEG</sequence>
<dbReference type="InterPro" id="IPR014284">
    <property type="entry name" value="RNA_pol_sigma-70_dom"/>
</dbReference>
<dbReference type="InterPro" id="IPR039425">
    <property type="entry name" value="RNA_pol_sigma-70-like"/>
</dbReference>
<gene>
    <name evidence="8" type="ORF">ABLG96_07330</name>
</gene>
<dbReference type="GO" id="GO:0006352">
    <property type="term" value="P:DNA-templated transcription initiation"/>
    <property type="evidence" value="ECO:0007669"/>
    <property type="project" value="InterPro"/>
</dbReference>
<evidence type="ECO:0000256" key="1">
    <source>
        <dbReference type="ARBA" id="ARBA00010641"/>
    </source>
</evidence>
<dbReference type="InterPro" id="IPR013249">
    <property type="entry name" value="RNA_pol_sigma70_r4_t2"/>
</dbReference>
<dbReference type="RefSeq" id="WP_353650713.1">
    <property type="nucleotide sequence ID" value="NZ_CP159218.1"/>
</dbReference>
<dbReference type="PANTHER" id="PTHR43133:SF8">
    <property type="entry name" value="RNA POLYMERASE SIGMA FACTOR HI_1459-RELATED"/>
    <property type="match status" value="1"/>
</dbReference>
<keyword evidence="5" id="KW-0804">Transcription</keyword>
<dbReference type="GO" id="GO:0003677">
    <property type="term" value="F:DNA binding"/>
    <property type="evidence" value="ECO:0007669"/>
    <property type="project" value="UniProtKB-KW"/>
</dbReference>
<dbReference type="NCBIfam" id="TIGR02937">
    <property type="entry name" value="sigma70-ECF"/>
    <property type="match status" value="1"/>
</dbReference>
<dbReference type="SUPFAM" id="SSF88946">
    <property type="entry name" value="Sigma2 domain of RNA polymerase sigma factors"/>
    <property type="match status" value="1"/>
</dbReference>
<keyword evidence="3" id="KW-0731">Sigma factor</keyword>
<proteinExistence type="inferred from homology"/>
<evidence type="ECO:0000256" key="3">
    <source>
        <dbReference type="ARBA" id="ARBA00023082"/>
    </source>
</evidence>
<dbReference type="EMBL" id="CP159218">
    <property type="protein sequence ID" value="XCG65102.1"/>
    <property type="molecule type" value="Genomic_DNA"/>
</dbReference>
<evidence type="ECO:0000256" key="4">
    <source>
        <dbReference type="ARBA" id="ARBA00023125"/>
    </source>
</evidence>
<protein>
    <submittedName>
        <fullName evidence="8">Sigma-70 family RNA polymerase sigma factor</fullName>
    </submittedName>
</protein>
<feature type="domain" description="RNA polymerase sigma-70 region 2" evidence="6">
    <location>
        <begin position="87"/>
        <end position="152"/>
    </location>
</feature>
<dbReference type="InterPro" id="IPR036388">
    <property type="entry name" value="WH-like_DNA-bd_sf"/>
</dbReference>